<feature type="region of interest" description="Disordered" evidence="1">
    <location>
        <begin position="127"/>
        <end position="159"/>
    </location>
</feature>
<gene>
    <name evidence="2" type="ORF">KDW_05180</name>
</gene>
<organism evidence="2 3">
    <name type="scientific">Dictyobacter vulcani</name>
    <dbReference type="NCBI Taxonomy" id="2607529"/>
    <lineage>
        <taxon>Bacteria</taxon>
        <taxon>Bacillati</taxon>
        <taxon>Chloroflexota</taxon>
        <taxon>Ktedonobacteria</taxon>
        <taxon>Ktedonobacterales</taxon>
        <taxon>Dictyobacteraceae</taxon>
        <taxon>Dictyobacter</taxon>
    </lineage>
</organism>
<dbReference type="GO" id="GO:0004713">
    <property type="term" value="F:protein tyrosine kinase activity"/>
    <property type="evidence" value="ECO:0007669"/>
    <property type="project" value="TreeGrafter"/>
</dbReference>
<protein>
    <recommendedName>
        <fullName evidence="4">AAA domain-containing protein</fullName>
    </recommendedName>
</protein>
<accession>A0A5J4KMG9</accession>
<dbReference type="Proteomes" id="UP000326912">
    <property type="component" value="Unassembled WGS sequence"/>
</dbReference>
<dbReference type="InterPro" id="IPR050445">
    <property type="entry name" value="Bact_polysacc_biosynth/exp"/>
</dbReference>
<evidence type="ECO:0008006" key="4">
    <source>
        <dbReference type="Google" id="ProtNLM"/>
    </source>
</evidence>
<dbReference type="Gene3D" id="3.40.50.300">
    <property type="entry name" value="P-loop containing nucleotide triphosphate hydrolases"/>
    <property type="match status" value="1"/>
</dbReference>
<comment type="caution">
    <text evidence="2">The sequence shown here is derived from an EMBL/GenBank/DDBJ whole genome shotgun (WGS) entry which is preliminary data.</text>
</comment>
<reference evidence="2 3" key="1">
    <citation type="submission" date="2019-10" db="EMBL/GenBank/DDBJ databases">
        <title>Dictyobacter vulcani sp. nov., within the class Ktedonobacteria, isolated from soil of volcanic Mt. Zao.</title>
        <authorList>
            <person name="Zheng Y."/>
            <person name="Wang C.M."/>
            <person name="Sakai Y."/>
            <person name="Abe K."/>
            <person name="Yokota A."/>
            <person name="Yabe S."/>
        </authorList>
    </citation>
    <scope>NUCLEOTIDE SEQUENCE [LARGE SCALE GENOMIC DNA]</scope>
    <source>
        <strain evidence="2 3">W12</strain>
    </source>
</reference>
<proteinExistence type="predicted"/>
<dbReference type="InterPro" id="IPR027417">
    <property type="entry name" value="P-loop_NTPase"/>
</dbReference>
<evidence type="ECO:0000313" key="2">
    <source>
        <dbReference type="EMBL" id="GER86356.1"/>
    </source>
</evidence>
<dbReference type="PANTHER" id="PTHR32309">
    <property type="entry name" value="TYROSINE-PROTEIN KINASE"/>
    <property type="match status" value="1"/>
</dbReference>
<dbReference type="GO" id="GO:0005886">
    <property type="term" value="C:plasma membrane"/>
    <property type="evidence" value="ECO:0007669"/>
    <property type="project" value="TreeGrafter"/>
</dbReference>
<sequence length="159" mass="17313">MSLSTYIHAVGIPNLHVMPAGALPPNPSELLDSKATNTLLAAIMDSKIEMVIFDTAPLLGLADASILASKVDGTVIVADSTRAKRKHLQQTKVLLTQSGARILGCVVNKQNFNRRYMPYYYYSSEDEEQEKASSQNRKSSDSISSSSLIPQSGRKNKAK</sequence>
<dbReference type="PANTHER" id="PTHR32309:SF13">
    <property type="entry name" value="FERRIC ENTEROBACTIN TRANSPORT PROTEIN FEPE"/>
    <property type="match status" value="1"/>
</dbReference>
<name>A0A5J4KMG9_9CHLR</name>
<keyword evidence="3" id="KW-1185">Reference proteome</keyword>
<evidence type="ECO:0000313" key="3">
    <source>
        <dbReference type="Proteomes" id="UP000326912"/>
    </source>
</evidence>
<dbReference type="AlphaFoldDB" id="A0A5J4KMG9"/>
<dbReference type="SUPFAM" id="SSF52540">
    <property type="entry name" value="P-loop containing nucleoside triphosphate hydrolases"/>
    <property type="match status" value="1"/>
</dbReference>
<evidence type="ECO:0000256" key="1">
    <source>
        <dbReference type="SAM" id="MobiDB-lite"/>
    </source>
</evidence>
<dbReference type="EMBL" id="BKZW01000001">
    <property type="protein sequence ID" value="GER86356.1"/>
    <property type="molecule type" value="Genomic_DNA"/>
</dbReference>
<feature type="compositionally biased region" description="Low complexity" evidence="1">
    <location>
        <begin position="133"/>
        <end position="147"/>
    </location>
</feature>